<comment type="similarity">
    <text evidence="2">Belongs to the membrane fusion protein (MFP) (TC 8.A.1) family.</text>
</comment>
<dbReference type="PANTHER" id="PTHR30386">
    <property type="entry name" value="MEMBRANE FUSION SUBUNIT OF EMRAB-TOLC MULTIDRUG EFFLUX PUMP"/>
    <property type="match status" value="1"/>
</dbReference>
<dbReference type="Gene3D" id="2.40.50.100">
    <property type="match status" value="1"/>
</dbReference>
<sequence>MTSPLFRREVAAARRDAWLGEAQLVQPLPLRFVTGVCLALILAALAYAALGSYTRRVHAQGLLTPNVGLITLTSPVAGRVSAAGGREGGRVERGQLLFTIDLDAVSASGPTQTRVIDELGRQKESVEKQRSLRASTAETEKRALSEQIANLEAQAHQLSEQIDLQERLVQPLRERVDVLAKAVTNGLARAADLQSQNYLYMQASTQLAQFKQTNLQLGGRIADLKSQRATFDDRLARDIADMDRSAAQLEQQRAESEARRAIEVRAPEAGILTSIRAQAGQSVGAGATLLTLLPSEGRLQANLFVDSASIGFIETGASVMLRYAAFPFQRFGLYRGVVTEVTRAPLDGDDVPETAGVRKAGGIYRIVVRPDEDGVLAYGERRRLEAGMRVEADIALETRPLYRWLLDPLFRVKRSVDLVTEGG</sequence>
<dbReference type="PRINTS" id="PR01490">
    <property type="entry name" value="RTXTOXIND"/>
</dbReference>
<dbReference type="RefSeq" id="WP_109888549.1">
    <property type="nucleotide sequence ID" value="NZ_CP029550.1"/>
</dbReference>
<feature type="coiled-coil region" evidence="7">
    <location>
        <begin position="232"/>
        <end position="259"/>
    </location>
</feature>
<keyword evidence="3" id="KW-0813">Transport</keyword>
<feature type="coiled-coil region" evidence="7">
    <location>
        <begin position="134"/>
        <end position="168"/>
    </location>
</feature>
<keyword evidence="4 8" id="KW-0812">Transmembrane</keyword>
<keyword evidence="7" id="KW-0175">Coiled coil</keyword>
<comment type="subcellular location">
    <subcellularLocation>
        <location evidence="1">Membrane</location>
        <topology evidence="1">Single-pass membrane protein</topology>
    </subcellularLocation>
</comment>
<keyword evidence="10" id="KW-1185">Reference proteome</keyword>
<keyword evidence="6 8" id="KW-0472">Membrane</keyword>
<protein>
    <submittedName>
        <fullName evidence="9">Secretion protein HlyD</fullName>
    </submittedName>
</protein>
<gene>
    <name evidence="9" type="ORF">DK389_07565</name>
</gene>
<dbReference type="KEGG" id="mets:DK389_07565"/>
<dbReference type="InterPro" id="IPR006144">
    <property type="entry name" value="Secretion_HlyD_CS"/>
</dbReference>
<evidence type="ECO:0000256" key="5">
    <source>
        <dbReference type="ARBA" id="ARBA00022989"/>
    </source>
</evidence>
<evidence type="ECO:0000256" key="3">
    <source>
        <dbReference type="ARBA" id="ARBA00022448"/>
    </source>
</evidence>
<evidence type="ECO:0000313" key="9">
    <source>
        <dbReference type="EMBL" id="AWN40419.1"/>
    </source>
</evidence>
<accession>A0A2U8W2W4</accession>
<reference evidence="10" key="1">
    <citation type="submission" date="2018-05" db="EMBL/GenBank/DDBJ databases">
        <title>Complete Genome Sequence of Methylobacterium sp. 17SD2-17.</title>
        <authorList>
            <person name="Srinivasan S."/>
        </authorList>
    </citation>
    <scope>NUCLEOTIDE SEQUENCE [LARGE SCALE GENOMIC DNA]</scope>
    <source>
        <strain evidence="10">17SD2-17</strain>
    </source>
</reference>
<dbReference type="AlphaFoldDB" id="A0A2U8W2W4"/>
<evidence type="ECO:0000313" key="10">
    <source>
        <dbReference type="Proteomes" id="UP000245926"/>
    </source>
</evidence>
<proteinExistence type="inferred from homology"/>
<keyword evidence="5 8" id="KW-1133">Transmembrane helix</keyword>
<evidence type="ECO:0000256" key="2">
    <source>
        <dbReference type="ARBA" id="ARBA00009477"/>
    </source>
</evidence>
<evidence type="ECO:0000256" key="1">
    <source>
        <dbReference type="ARBA" id="ARBA00004167"/>
    </source>
</evidence>
<dbReference type="Proteomes" id="UP000245926">
    <property type="component" value="Chromosome"/>
</dbReference>
<evidence type="ECO:0000256" key="4">
    <source>
        <dbReference type="ARBA" id="ARBA00022692"/>
    </source>
</evidence>
<dbReference type="PROSITE" id="PS00543">
    <property type="entry name" value="HLYD_FAMILY"/>
    <property type="match status" value="1"/>
</dbReference>
<dbReference type="GO" id="GO:0009306">
    <property type="term" value="P:protein secretion"/>
    <property type="evidence" value="ECO:0007669"/>
    <property type="project" value="InterPro"/>
</dbReference>
<organism evidence="9 10">
    <name type="scientific">Methylobacterium durans</name>
    <dbReference type="NCBI Taxonomy" id="2202825"/>
    <lineage>
        <taxon>Bacteria</taxon>
        <taxon>Pseudomonadati</taxon>
        <taxon>Pseudomonadota</taxon>
        <taxon>Alphaproteobacteria</taxon>
        <taxon>Hyphomicrobiales</taxon>
        <taxon>Methylobacteriaceae</taxon>
        <taxon>Methylobacterium</taxon>
    </lineage>
</organism>
<dbReference type="EMBL" id="CP029550">
    <property type="protein sequence ID" value="AWN40419.1"/>
    <property type="molecule type" value="Genomic_DNA"/>
</dbReference>
<dbReference type="OrthoDB" id="9810980at2"/>
<dbReference type="GO" id="GO:0016020">
    <property type="term" value="C:membrane"/>
    <property type="evidence" value="ECO:0007669"/>
    <property type="project" value="UniProtKB-SubCell"/>
</dbReference>
<name>A0A2U8W2W4_9HYPH</name>
<evidence type="ECO:0000256" key="6">
    <source>
        <dbReference type="ARBA" id="ARBA00023136"/>
    </source>
</evidence>
<evidence type="ECO:0000256" key="8">
    <source>
        <dbReference type="SAM" id="Phobius"/>
    </source>
</evidence>
<dbReference type="InterPro" id="IPR050739">
    <property type="entry name" value="MFP"/>
</dbReference>
<feature type="transmembrane region" description="Helical" evidence="8">
    <location>
        <begin position="28"/>
        <end position="50"/>
    </location>
</feature>
<dbReference type="PANTHER" id="PTHR30386:SF28">
    <property type="entry name" value="EXPORTED PROTEIN"/>
    <property type="match status" value="1"/>
</dbReference>
<evidence type="ECO:0000256" key="7">
    <source>
        <dbReference type="SAM" id="Coils"/>
    </source>
</evidence>